<dbReference type="AlphaFoldDB" id="A0A2J6QJ03"/>
<organism evidence="1 2">
    <name type="scientific">Hyaloscypha hepaticicola</name>
    <dbReference type="NCBI Taxonomy" id="2082293"/>
    <lineage>
        <taxon>Eukaryota</taxon>
        <taxon>Fungi</taxon>
        <taxon>Dikarya</taxon>
        <taxon>Ascomycota</taxon>
        <taxon>Pezizomycotina</taxon>
        <taxon>Leotiomycetes</taxon>
        <taxon>Helotiales</taxon>
        <taxon>Hyaloscyphaceae</taxon>
        <taxon>Hyaloscypha</taxon>
    </lineage>
</organism>
<evidence type="ECO:0000313" key="2">
    <source>
        <dbReference type="Proteomes" id="UP000235672"/>
    </source>
</evidence>
<gene>
    <name evidence="1" type="ORF">NA56DRAFT_340533</name>
</gene>
<accession>A0A2J6QJ03</accession>
<evidence type="ECO:0000313" key="1">
    <source>
        <dbReference type="EMBL" id="PMD26236.1"/>
    </source>
</evidence>
<protein>
    <submittedName>
        <fullName evidence="1">Uncharacterized protein</fullName>
    </submittedName>
</protein>
<dbReference type="Proteomes" id="UP000235672">
    <property type="component" value="Unassembled WGS sequence"/>
</dbReference>
<proteinExistence type="predicted"/>
<reference evidence="1 2" key="1">
    <citation type="submission" date="2016-05" db="EMBL/GenBank/DDBJ databases">
        <title>A degradative enzymes factory behind the ericoid mycorrhizal symbiosis.</title>
        <authorList>
            <consortium name="DOE Joint Genome Institute"/>
            <person name="Martino E."/>
            <person name="Morin E."/>
            <person name="Grelet G."/>
            <person name="Kuo A."/>
            <person name="Kohler A."/>
            <person name="Daghino S."/>
            <person name="Barry K."/>
            <person name="Choi C."/>
            <person name="Cichocki N."/>
            <person name="Clum A."/>
            <person name="Copeland A."/>
            <person name="Hainaut M."/>
            <person name="Haridas S."/>
            <person name="Labutti K."/>
            <person name="Lindquist E."/>
            <person name="Lipzen A."/>
            <person name="Khouja H.-R."/>
            <person name="Murat C."/>
            <person name="Ohm R."/>
            <person name="Olson A."/>
            <person name="Spatafora J."/>
            <person name="Veneault-Fourrey C."/>
            <person name="Henrissat B."/>
            <person name="Grigoriev I."/>
            <person name="Martin F."/>
            <person name="Perotto S."/>
        </authorList>
    </citation>
    <scope>NUCLEOTIDE SEQUENCE [LARGE SCALE GENOMIC DNA]</scope>
    <source>
        <strain evidence="1 2">UAMH 7357</strain>
    </source>
</reference>
<dbReference type="EMBL" id="KZ613468">
    <property type="protein sequence ID" value="PMD26236.1"/>
    <property type="molecule type" value="Genomic_DNA"/>
</dbReference>
<keyword evidence="2" id="KW-1185">Reference proteome</keyword>
<sequence>MSKFLPMCSLELHSHLRKRCRFAEDALLDRSRGYFDNGSNLRVQREVLFNERRGLVLYIKVSHLISHLVAVASFETPSRSNTIFFLQFAMLNPVLNKSLFKLFCLKALWSDSRNRFFSFLELALYILCPQSTLLLLDPSQIFYAVFDVEVLVFMRYLWCF</sequence>
<name>A0A2J6QJ03_9HELO</name>